<dbReference type="EMBL" id="AZMM01006447">
    <property type="protein sequence ID" value="ETJ39677.1"/>
    <property type="molecule type" value="Genomic_DNA"/>
</dbReference>
<gene>
    <name evidence="1" type="ORF">Q604_UNBC06447G0001</name>
</gene>
<feature type="non-terminal residue" evidence="1">
    <location>
        <position position="110"/>
    </location>
</feature>
<dbReference type="AlphaFoldDB" id="W1YAX8"/>
<feature type="non-terminal residue" evidence="1">
    <location>
        <position position="1"/>
    </location>
</feature>
<proteinExistence type="predicted"/>
<name>W1YAX8_9ZZZZ</name>
<sequence>KINIEIDSLGDTWLMVEQAEFEFYNKIQNKCEYFLEEICESFQGIITGCDKAFVVDKNDKNLQKINGKFLKNWIKNKDIGKYIINNSQSMLIYSNDIKNEEEEEFLVETF</sequence>
<organism evidence="1">
    <name type="scientific">human gut metagenome</name>
    <dbReference type="NCBI Taxonomy" id="408170"/>
    <lineage>
        <taxon>unclassified sequences</taxon>
        <taxon>metagenomes</taxon>
        <taxon>organismal metagenomes</taxon>
    </lineage>
</organism>
<comment type="caution">
    <text evidence="1">The sequence shown here is derived from an EMBL/GenBank/DDBJ whole genome shotgun (WGS) entry which is preliminary data.</text>
</comment>
<protein>
    <submittedName>
        <fullName evidence="1">Uncharacterized protein</fullName>
    </submittedName>
</protein>
<reference evidence="1" key="1">
    <citation type="submission" date="2013-12" db="EMBL/GenBank/DDBJ databases">
        <title>A Varibaculum cambriense genome reconstructed from a premature infant gut community with otherwise low bacterial novelty that shifts toward anaerobic metabolism during the third week of life.</title>
        <authorList>
            <person name="Brown C.T."/>
            <person name="Sharon I."/>
            <person name="Thomas B.C."/>
            <person name="Castelle C.J."/>
            <person name="Morowitz M.J."/>
            <person name="Banfield J.F."/>
        </authorList>
    </citation>
    <scope>NUCLEOTIDE SEQUENCE</scope>
</reference>
<evidence type="ECO:0000313" key="1">
    <source>
        <dbReference type="EMBL" id="ETJ39677.1"/>
    </source>
</evidence>
<accession>W1YAX8</accession>